<dbReference type="InterPro" id="IPR023031">
    <property type="entry name" value="OPRT"/>
</dbReference>
<dbReference type="GO" id="GO:0004588">
    <property type="term" value="F:orotate phosphoribosyltransferase activity"/>
    <property type="evidence" value="ECO:0007669"/>
    <property type="project" value="UniProtKB-UniRule"/>
</dbReference>
<feature type="binding site" evidence="6">
    <location>
        <position position="99"/>
    </location>
    <ligand>
        <name>5-phospho-alpha-D-ribose 1-diphosphate</name>
        <dbReference type="ChEBI" id="CHEBI:58017"/>
        <note>ligand shared between dimeric partners</note>
    </ligand>
</feature>
<evidence type="ECO:0000256" key="5">
    <source>
        <dbReference type="ARBA" id="ARBA00022975"/>
    </source>
</evidence>
<evidence type="ECO:0000256" key="1">
    <source>
        <dbReference type="ARBA" id="ARBA00004889"/>
    </source>
</evidence>
<feature type="binding site" description="in other chain" evidence="6">
    <location>
        <begin position="121"/>
        <end position="129"/>
    </location>
    <ligand>
        <name>5-phospho-alpha-D-ribose 1-diphosphate</name>
        <dbReference type="ChEBI" id="CHEBI:58017"/>
        <note>ligand shared between dimeric partners</note>
    </ligand>
</feature>
<feature type="domain" description="Phosphoribosyltransferase" evidence="7">
    <location>
        <begin position="44"/>
        <end position="151"/>
    </location>
</feature>
<evidence type="ECO:0000256" key="4">
    <source>
        <dbReference type="ARBA" id="ARBA00022679"/>
    </source>
</evidence>
<dbReference type="SUPFAM" id="SSF53271">
    <property type="entry name" value="PRTase-like"/>
    <property type="match status" value="1"/>
</dbReference>
<feature type="binding site" evidence="6">
    <location>
        <position position="101"/>
    </location>
    <ligand>
        <name>5-phospho-alpha-D-ribose 1-diphosphate</name>
        <dbReference type="ChEBI" id="CHEBI:58017"/>
        <note>ligand shared between dimeric partners</note>
    </ligand>
</feature>
<proteinExistence type="inferred from homology"/>
<comment type="caution">
    <text evidence="6">Lacks conserved residue(s) required for the propagation of feature annotation.</text>
</comment>
<dbReference type="STRING" id="1423802.FC56_GL001240"/>
<comment type="function">
    <text evidence="6">Catalyzes the transfer of a ribosyl phosphate group from 5-phosphoribose 1-diphosphate to orotate, leading to the formation of orotidine monophosphate (OMP).</text>
</comment>
<reference evidence="8 9" key="1">
    <citation type="journal article" date="2015" name="Genome Announc.">
        <title>Expanding the biotechnology potential of lactobacilli through comparative genomics of 213 strains and associated genera.</title>
        <authorList>
            <person name="Sun Z."/>
            <person name="Harris H.M."/>
            <person name="McCann A."/>
            <person name="Guo C."/>
            <person name="Argimon S."/>
            <person name="Zhang W."/>
            <person name="Yang X."/>
            <person name="Jeffery I.B."/>
            <person name="Cooney J.C."/>
            <person name="Kagawa T.F."/>
            <person name="Liu W."/>
            <person name="Song Y."/>
            <person name="Salvetti E."/>
            <person name="Wrobel A."/>
            <person name="Rasinkangas P."/>
            <person name="Parkhill J."/>
            <person name="Rea M.C."/>
            <person name="O'Sullivan O."/>
            <person name="Ritari J."/>
            <person name="Douillard F.P."/>
            <person name="Paul Ross R."/>
            <person name="Yang R."/>
            <person name="Briner A.E."/>
            <person name="Felis G.E."/>
            <person name="de Vos W.M."/>
            <person name="Barrangou R."/>
            <person name="Klaenhammer T.R."/>
            <person name="Caufield P.W."/>
            <person name="Cui Y."/>
            <person name="Zhang H."/>
            <person name="O'Toole P.W."/>
        </authorList>
    </citation>
    <scope>NUCLEOTIDE SEQUENCE [LARGE SCALE GENOMIC DNA]</scope>
    <source>
        <strain evidence="8 9">DSM 24302</strain>
    </source>
</reference>
<dbReference type="UniPathway" id="UPA00070">
    <property type="reaction ID" value="UER00119"/>
</dbReference>
<evidence type="ECO:0000256" key="3">
    <source>
        <dbReference type="ARBA" id="ARBA00022676"/>
    </source>
</evidence>
<dbReference type="PATRIC" id="fig|1423802.4.peg.1258"/>
<dbReference type="Gene3D" id="3.40.50.2020">
    <property type="match status" value="1"/>
</dbReference>
<keyword evidence="5 6" id="KW-0665">Pyrimidine biosynthesis</keyword>
<dbReference type="CDD" id="cd06223">
    <property type="entry name" value="PRTases_typeI"/>
    <property type="match status" value="1"/>
</dbReference>
<dbReference type="InterPro" id="IPR029057">
    <property type="entry name" value="PRTase-like"/>
</dbReference>
<dbReference type="GO" id="GO:0044205">
    <property type="term" value="P:'de novo' UMP biosynthetic process"/>
    <property type="evidence" value="ECO:0007669"/>
    <property type="project" value="UniProtKB-UniRule"/>
</dbReference>
<comment type="similarity">
    <text evidence="6">Belongs to the purine/pyrimidine phosphoribosyltransferase family. PyrE subfamily.</text>
</comment>
<keyword evidence="9" id="KW-1185">Reference proteome</keyword>
<evidence type="ECO:0000313" key="8">
    <source>
        <dbReference type="EMBL" id="KRM94288.1"/>
    </source>
</evidence>
<evidence type="ECO:0000313" key="9">
    <source>
        <dbReference type="Proteomes" id="UP000051256"/>
    </source>
</evidence>
<dbReference type="HAMAP" id="MF_01208">
    <property type="entry name" value="PyrE"/>
    <property type="match status" value="1"/>
</dbReference>
<accession>A0A0R2CST1</accession>
<dbReference type="Proteomes" id="UP000051256">
    <property type="component" value="Unassembled WGS sequence"/>
</dbReference>
<feature type="binding site" evidence="6">
    <location>
        <position position="125"/>
    </location>
    <ligand>
        <name>orotate</name>
        <dbReference type="ChEBI" id="CHEBI:30839"/>
    </ligand>
</feature>
<dbReference type="GO" id="GO:0000287">
    <property type="term" value="F:magnesium ion binding"/>
    <property type="evidence" value="ECO:0007669"/>
    <property type="project" value="UniProtKB-UniRule"/>
</dbReference>
<sequence>MQNAKIIQNLTEDQIISLSLTKPFKYASGMLAPIYTDFRLTIANPQLRDMIASGLAEIIKKYYPNVTVIGGVATAGIPHAAWVAQKLNLPLIYVRSKAKDHGANKQIEGRLSKTDQVVLIDDLISTGGSVLQAVQAVRTAGYQVAGVAAIYTYQFPDAEQNFAEADTNLQPLLTYTDVIQQEFDRGQISQAQFDYLSAWHQDPWNWMKQEV</sequence>
<protein>
    <recommendedName>
        <fullName evidence="2 6">Orotate phosphoribosyltransferase</fullName>
        <shortName evidence="6">OPRT</shortName>
        <shortName evidence="6">OPRTase</shortName>
        <ecNumber evidence="2 6">2.4.2.10</ecNumber>
    </recommendedName>
</protein>
<evidence type="ECO:0000256" key="2">
    <source>
        <dbReference type="ARBA" id="ARBA00011971"/>
    </source>
</evidence>
<keyword evidence="6" id="KW-0460">Magnesium</keyword>
<organism evidence="8 9">
    <name type="scientific">Lentilactobacillus senioris DSM 24302 = JCM 17472</name>
    <dbReference type="NCBI Taxonomy" id="1423802"/>
    <lineage>
        <taxon>Bacteria</taxon>
        <taxon>Bacillati</taxon>
        <taxon>Bacillota</taxon>
        <taxon>Bacilli</taxon>
        <taxon>Lactobacillales</taxon>
        <taxon>Lactobacillaceae</taxon>
        <taxon>Lentilactobacillus</taxon>
    </lineage>
</organism>
<dbReference type="GO" id="GO:0019856">
    <property type="term" value="P:pyrimidine nucleobase biosynthetic process"/>
    <property type="evidence" value="ECO:0007669"/>
    <property type="project" value="TreeGrafter"/>
</dbReference>
<comment type="pathway">
    <text evidence="1 6">Pyrimidine metabolism; UMP biosynthesis via de novo pathway; UMP from orotate: step 1/2.</text>
</comment>
<keyword evidence="4 6" id="KW-0808">Transferase</keyword>
<evidence type="ECO:0000256" key="6">
    <source>
        <dbReference type="HAMAP-Rule" id="MF_01208"/>
    </source>
</evidence>
<evidence type="ECO:0000259" key="7">
    <source>
        <dbReference type="Pfam" id="PF00156"/>
    </source>
</evidence>
<comment type="subunit">
    <text evidence="6">Homodimer.</text>
</comment>
<dbReference type="PANTHER" id="PTHR19278">
    <property type="entry name" value="OROTATE PHOSPHORIBOSYLTRANSFERASE"/>
    <property type="match status" value="1"/>
</dbReference>
<comment type="cofactor">
    <cofactor evidence="6">
        <name>Mg(2+)</name>
        <dbReference type="ChEBI" id="CHEBI:18420"/>
    </cofactor>
</comment>
<dbReference type="EC" id="2.4.2.10" evidence="2 6"/>
<feature type="binding site" evidence="6">
    <location>
        <position position="95"/>
    </location>
    <ligand>
        <name>5-phospho-alpha-D-ribose 1-diphosphate</name>
        <dbReference type="ChEBI" id="CHEBI:58017"/>
        <note>ligand shared between dimeric partners</note>
    </ligand>
</feature>
<dbReference type="NCBIfam" id="TIGR00336">
    <property type="entry name" value="pyrE"/>
    <property type="match status" value="1"/>
</dbReference>
<dbReference type="RefSeq" id="WP_056977440.1">
    <property type="nucleotide sequence ID" value="NZ_AYZR01000004.1"/>
</dbReference>
<dbReference type="InterPro" id="IPR000836">
    <property type="entry name" value="PRTase_dom"/>
</dbReference>
<name>A0A0R2CST1_9LACO</name>
<keyword evidence="3 6" id="KW-0328">Glycosyltransferase</keyword>
<dbReference type="EMBL" id="AYZR01000004">
    <property type="protein sequence ID" value="KRM94288.1"/>
    <property type="molecule type" value="Genomic_DNA"/>
</dbReference>
<comment type="caution">
    <text evidence="8">The sequence shown here is derived from an EMBL/GenBank/DDBJ whole genome shotgun (WGS) entry which is preliminary data.</text>
</comment>
<dbReference type="InterPro" id="IPR004467">
    <property type="entry name" value="Or_phspho_trans_dom"/>
</dbReference>
<dbReference type="AlphaFoldDB" id="A0A0R2CST1"/>
<gene>
    <name evidence="6" type="primary">pyrE</name>
    <name evidence="8" type="ORF">FC56_GL001240</name>
</gene>
<comment type="catalytic activity">
    <reaction evidence="6">
        <text>orotidine 5'-phosphate + diphosphate = orotate + 5-phospho-alpha-D-ribose 1-diphosphate</text>
        <dbReference type="Rhea" id="RHEA:10380"/>
        <dbReference type="ChEBI" id="CHEBI:30839"/>
        <dbReference type="ChEBI" id="CHEBI:33019"/>
        <dbReference type="ChEBI" id="CHEBI:57538"/>
        <dbReference type="ChEBI" id="CHEBI:58017"/>
        <dbReference type="EC" id="2.4.2.10"/>
    </reaction>
</comment>
<dbReference type="PANTHER" id="PTHR19278:SF9">
    <property type="entry name" value="URIDINE 5'-MONOPHOSPHATE SYNTHASE"/>
    <property type="match status" value="1"/>
</dbReference>
<dbReference type="Pfam" id="PF00156">
    <property type="entry name" value="Pribosyltran"/>
    <property type="match status" value="1"/>
</dbReference>